<keyword evidence="5 11" id="KW-0949">S-adenosyl-L-methionine</keyword>
<evidence type="ECO:0000256" key="1">
    <source>
        <dbReference type="ARBA" id="ARBA00004173"/>
    </source>
</evidence>
<dbReference type="VEuPathDB" id="ToxoDB:EAH_00014710"/>
<dbReference type="PANTHER" id="PTHR22808">
    <property type="entry name" value="NCL1 YEAST -RELATED NOL1/NOP2/FMU SUN DOMAIN-CONTAINING"/>
    <property type="match status" value="1"/>
</dbReference>
<keyword evidence="3 11" id="KW-0489">Methyltransferase</keyword>
<evidence type="ECO:0000256" key="6">
    <source>
        <dbReference type="ARBA" id="ARBA00022884"/>
    </source>
</evidence>
<dbReference type="PROSITE" id="PS51686">
    <property type="entry name" value="SAM_MT_RSMB_NOP"/>
    <property type="match status" value="1"/>
</dbReference>
<dbReference type="Gene3D" id="3.40.50.150">
    <property type="entry name" value="Vaccinia Virus protein VP39"/>
    <property type="match status" value="2"/>
</dbReference>
<keyword evidence="7" id="KW-0809">Transit peptide</keyword>
<gene>
    <name evidence="13" type="ORF">EAH_00014710</name>
</gene>
<dbReference type="RefSeq" id="XP_013249660.1">
    <property type="nucleotide sequence ID" value="XM_013394206.1"/>
</dbReference>
<dbReference type="Proteomes" id="UP000018050">
    <property type="component" value="Unassembled WGS sequence"/>
</dbReference>
<organism evidence="13 14">
    <name type="scientific">Eimeria acervulina</name>
    <name type="common">Coccidian parasite</name>
    <dbReference type="NCBI Taxonomy" id="5801"/>
    <lineage>
        <taxon>Eukaryota</taxon>
        <taxon>Sar</taxon>
        <taxon>Alveolata</taxon>
        <taxon>Apicomplexa</taxon>
        <taxon>Conoidasida</taxon>
        <taxon>Coccidia</taxon>
        <taxon>Eucoccidiorida</taxon>
        <taxon>Eimeriorina</taxon>
        <taxon>Eimeriidae</taxon>
        <taxon>Eimeria</taxon>
    </lineage>
</organism>
<evidence type="ECO:0000256" key="2">
    <source>
        <dbReference type="ARBA" id="ARBA00022552"/>
    </source>
</evidence>
<dbReference type="InterPro" id="IPR049560">
    <property type="entry name" value="MeTrfase_RsmB-F_NOP2_cat"/>
</dbReference>
<comment type="caution">
    <text evidence="11">Lacks conserved residue(s) required for the propagation of feature annotation.</text>
</comment>
<evidence type="ECO:0000256" key="3">
    <source>
        <dbReference type="ARBA" id="ARBA00022603"/>
    </source>
</evidence>
<evidence type="ECO:0000256" key="5">
    <source>
        <dbReference type="ARBA" id="ARBA00022691"/>
    </source>
</evidence>
<dbReference type="GO" id="GO:0008173">
    <property type="term" value="F:RNA methyltransferase activity"/>
    <property type="evidence" value="ECO:0007669"/>
    <property type="project" value="InterPro"/>
</dbReference>
<feature type="binding site" evidence="11">
    <location>
        <begin position="47"/>
        <end position="53"/>
    </location>
    <ligand>
        <name>S-adenosyl-L-methionine</name>
        <dbReference type="ChEBI" id="CHEBI:59789"/>
    </ligand>
</feature>
<accession>U6GLB1</accession>
<proteinExistence type="inferred from homology"/>
<evidence type="ECO:0000256" key="10">
    <source>
        <dbReference type="ARBA" id="ARBA00049302"/>
    </source>
</evidence>
<dbReference type="SUPFAM" id="SSF53335">
    <property type="entry name" value="S-adenosyl-L-methionine-dependent methyltransferases"/>
    <property type="match status" value="1"/>
</dbReference>
<dbReference type="PANTHER" id="PTHR22808:SF3">
    <property type="entry name" value="5-METHYLCYTOSINE RRNA METHYLTRANSFERASE NSUN4"/>
    <property type="match status" value="1"/>
</dbReference>
<feature type="active site" description="Nucleophile" evidence="11">
    <location>
        <position position="163"/>
    </location>
</feature>
<keyword evidence="2" id="KW-0698">rRNA processing</keyword>
<reference evidence="13" key="2">
    <citation type="submission" date="2013-10" db="EMBL/GenBank/DDBJ databases">
        <authorList>
            <person name="Aslett M."/>
        </authorList>
    </citation>
    <scope>NUCLEOTIDE SEQUENCE [LARGE SCALE GENOMIC DNA]</scope>
    <source>
        <strain evidence="13">Houghton</strain>
    </source>
</reference>
<evidence type="ECO:0000256" key="8">
    <source>
        <dbReference type="ARBA" id="ARBA00023128"/>
    </source>
</evidence>
<name>U6GLB1_EIMAC</name>
<evidence type="ECO:0000256" key="4">
    <source>
        <dbReference type="ARBA" id="ARBA00022679"/>
    </source>
</evidence>
<comment type="subcellular location">
    <subcellularLocation>
        <location evidence="1">Mitochondrion</location>
    </subcellularLocation>
</comment>
<feature type="domain" description="SAM-dependent MTase RsmB/NOP-type" evidence="12">
    <location>
        <begin position="1"/>
        <end position="227"/>
    </location>
</feature>
<dbReference type="OMA" id="RHIIHAH"/>
<evidence type="ECO:0000256" key="11">
    <source>
        <dbReference type="PROSITE-ProRule" id="PRU01023"/>
    </source>
</evidence>
<dbReference type="InterPro" id="IPR023267">
    <property type="entry name" value="RCMT"/>
</dbReference>
<reference evidence="13" key="1">
    <citation type="submission" date="2013-10" db="EMBL/GenBank/DDBJ databases">
        <title>Genomic analysis of the causative agents of coccidiosis in chickens.</title>
        <authorList>
            <person name="Reid A.J."/>
            <person name="Blake D."/>
            <person name="Billington K."/>
            <person name="Browne H."/>
            <person name="Dunn M."/>
            <person name="Hung S."/>
            <person name="Kawahara F."/>
            <person name="Miranda-Saavedra D."/>
            <person name="Mourier T."/>
            <person name="Nagra H."/>
            <person name="Otto T.D."/>
            <person name="Rawlings N."/>
            <person name="Sanchez A."/>
            <person name="Sanders M."/>
            <person name="Subramaniam C."/>
            <person name="Tay Y."/>
            <person name="Dear P."/>
            <person name="Doerig C."/>
            <person name="Gruber A."/>
            <person name="Parkinson J."/>
            <person name="Shirley M."/>
            <person name="Wan K.L."/>
            <person name="Berriman M."/>
            <person name="Tomley F."/>
            <person name="Pain A."/>
        </authorList>
    </citation>
    <scope>NUCLEOTIDE SEQUENCE [LARGE SCALE GENOMIC DNA]</scope>
    <source>
        <strain evidence="13">Houghton</strain>
    </source>
</reference>
<protein>
    <recommendedName>
        <fullName evidence="9">NOL1/NOP2/Sun domain family member 4</fullName>
    </recommendedName>
</protein>
<dbReference type="AlphaFoldDB" id="U6GLB1"/>
<dbReference type="InterPro" id="IPR029063">
    <property type="entry name" value="SAM-dependent_MTases_sf"/>
</dbReference>
<evidence type="ECO:0000256" key="9">
    <source>
        <dbReference type="ARBA" id="ARBA00042050"/>
    </source>
</evidence>
<dbReference type="InterPro" id="IPR001678">
    <property type="entry name" value="MeTrfase_RsmB-F_NOP2_dom"/>
</dbReference>
<evidence type="ECO:0000256" key="7">
    <source>
        <dbReference type="ARBA" id="ARBA00022946"/>
    </source>
</evidence>
<keyword evidence="4 11" id="KW-0808">Transferase</keyword>
<evidence type="ECO:0000259" key="12">
    <source>
        <dbReference type="PROSITE" id="PS51686"/>
    </source>
</evidence>
<keyword evidence="14" id="KW-1185">Reference proteome</keyword>
<dbReference type="GO" id="GO:0005762">
    <property type="term" value="C:mitochondrial large ribosomal subunit"/>
    <property type="evidence" value="ECO:0007669"/>
    <property type="project" value="TreeGrafter"/>
</dbReference>
<dbReference type="Pfam" id="PF01189">
    <property type="entry name" value="Methyltr_RsmB-F"/>
    <property type="match status" value="1"/>
</dbReference>
<evidence type="ECO:0000313" key="13">
    <source>
        <dbReference type="EMBL" id="CDI80372.1"/>
    </source>
</evidence>
<comment type="similarity">
    <text evidence="11">Belongs to the class I-like SAM-binding methyltransferase superfamily. RsmB/NOP family.</text>
</comment>
<comment type="catalytic activity">
    <reaction evidence="10">
        <text>a cytidine in rRNA + S-adenosyl-L-methionine = a 5-methylcytidine in rRNA + S-adenosyl-L-homocysteine + H(+)</text>
        <dbReference type="Rhea" id="RHEA:61484"/>
        <dbReference type="Rhea" id="RHEA-COMP:15836"/>
        <dbReference type="Rhea" id="RHEA-COMP:15837"/>
        <dbReference type="ChEBI" id="CHEBI:15378"/>
        <dbReference type="ChEBI" id="CHEBI:57856"/>
        <dbReference type="ChEBI" id="CHEBI:59789"/>
        <dbReference type="ChEBI" id="CHEBI:74483"/>
        <dbReference type="ChEBI" id="CHEBI:82748"/>
    </reaction>
</comment>
<keyword evidence="8" id="KW-0496">Mitochondrion</keyword>
<keyword evidence="6 11" id="KW-0694">RNA-binding</keyword>
<dbReference type="GeneID" id="25269541"/>
<evidence type="ECO:0000313" key="14">
    <source>
        <dbReference type="Proteomes" id="UP000018050"/>
    </source>
</evidence>
<dbReference type="GO" id="GO:0031167">
    <property type="term" value="P:rRNA methylation"/>
    <property type="evidence" value="ECO:0007669"/>
    <property type="project" value="TreeGrafter"/>
</dbReference>
<dbReference type="OrthoDB" id="427002at2759"/>
<sequence length="253" mass="27150">MNDTILIVEDEHVAEEARAKTYFLDGASALAAFVLGARPGEVVLDMCAAPGGKSLIILSMLTQAKVPPYIIGGHSMLSEADSVDSDEEAEGLLVCNDISRDRLARLKNTLNKFLPPYATAGPALSGCGGCTGTPKTHAERQLKMLHIASKLLKKDGILLYSTCALSELENDAVIEKFLKKAKGNVRILPLFDGEWPAGVEVLDKIESGLCRGPGKNDGSTLFSVEKTTYGYAVLPDASKFGPMYFCRMQITGH</sequence>
<dbReference type="PRINTS" id="PR02008">
    <property type="entry name" value="RCMTFAMILY"/>
</dbReference>
<dbReference type="GO" id="GO:0003723">
    <property type="term" value="F:RNA binding"/>
    <property type="evidence" value="ECO:0007669"/>
    <property type="project" value="UniProtKB-UniRule"/>
</dbReference>
<dbReference type="EMBL" id="HG671193">
    <property type="protein sequence ID" value="CDI80372.1"/>
    <property type="molecule type" value="Genomic_DNA"/>
</dbReference>